<feature type="compositionally biased region" description="Polar residues" evidence="2">
    <location>
        <begin position="590"/>
        <end position="602"/>
    </location>
</feature>
<evidence type="ECO:0000256" key="1">
    <source>
        <dbReference type="SAM" id="Coils"/>
    </source>
</evidence>
<dbReference type="AlphaFoldDB" id="A0A0S4J7T1"/>
<proteinExistence type="predicted"/>
<feature type="compositionally biased region" description="Basic and acidic residues" evidence="2">
    <location>
        <begin position="426"/>
        <end position="439"/>
    </location>
</feature>
<feature type="compositionally biased region" description="Basic and acidic residues" evidence="2">
    <location>
        <begin position="209"/>
        <end position="223"/>
    </location>
</feature>
<dbReference type="VEuPathDB" id="TriTrypDB:BSAL_82105"/>
<organism evidence="3 4">
    <name type="scientific">Bodo saltans</name>
    <name type="common">Flagellated protozoan</name>
    <dbReference type="NCBI Taxonomy" id="75058"/>
    <lineage>
        <taxon>Eukaryota</taxon>
        <taxon>Discoba</taxon>
        <taxon>Euglenozoa</taxon>
        <taxon>Kinetoplastea</taxon>
        <taxon>Metakinetoplastina</taxon>
        <taxon>Eubodonida</taxon>
        <taxon>Bodonidae</taxon>
        <taxon>Bodo</taxon>
    </lineage>
</organism>
<feature type="region of interest" description="Disordered" evidence="2">
    <location>
        <begin position="422"/>
        <end position="455"/>
    </location>
</feature>
<evidence type="ECO:0000313" key="4">
    <source>
        <dbReference type="Proteomes" id="UP000051952"/>
    </source>
</evidence>
<feature type="region of interest" description="Disordered" evidence="2">
    <location>
        <begin position="588"/>
        <end position="631"/>
    </location>
</feature>
<gene>
    <name evidence="3" type="ORF">BSAL_82105</name>
</gene>
<feature type="coiled-coil region" evidence="1">
    <location>
        <begin position="134"/>
        <end position="181"/>
    </location>
</feature>
<feature type="compositionally biased region" description="Basic residues" evidence="2">
    <location>
        <begin position="224"/>
        <end position="233"/>
    </location>
</feature>
<dbReference type="EMBL" id="CYKH01000900">
    <property type="protein sequence ID" value="CUG61030.1"/>
    <property type="molecule type" value="Genomic_DNA"/>
</dbReference>
<keyword evidence="4" id="KW-1185">Reference proteome</keyword>
<protein>
    <submittedName>
        <fullName evidence="3">Uncharacterized protein</fullName>
    </submittedName>
</protein>
<accession>A0A0S4J7T1</accession>
<sequence length="748" mass="82981">MALTLRSTTSVQRSDKISMVLDKIITPGTEASQRQFKESKAAQRSEFEAYMEKETWSRMKTERDKDMVLMFGDDDVRVFKRNPSRGPAKRVGNKGALSKADLADVSGLVPVPLDRKVMRVVTSGEYVPFSQEERARIQQRRQEMALRRQQLANQYVFVSQNAQAQNQVNAHAQQLAELGIQLPKDPSRGEEPSAIPLKAWQTWIPHRVESKREADDSRAQDLRNRRRQRRHHRLNCKYHPFSTNSEMRRLAIQSSFPRSALHKSIDRVQHAANGASNGEGERFLVDGCFAQVELAPLNSNGRSQSVTMNASQTNASGFGAGAARSIRRSTQDDGSHLSTLRLVEGVQDGDLSIISASGIDHSVGGASAFLTEADTSRPPAAGRCTIPSLQLFDQPPRPHTAEGTFVDCDCTPRLTDDELDMFGIREAPDSPVDKGEGKSDGTSPRKKTSSEKTLLGSAARAEKRLDLWHRDFALVSVHAGSGLQSLLAEREENRAYVINEREHLNIVVHEAELSGADFRVSRRHRCTTPQRASMWTPVFEAIADDARHVVSNATAFASLIDFCEEHRFPAHPWEQAMLEEIREKCVGNASVRQSRTMTTSPTRNDKKTHRKSEGISQRSGSVASEGRRPSSVNVSAPLAAVAHPNSTERSVFVALQRGKGGASPLPAKSGSKSNQHHENALDEGFAMHLLEKYGPKLVQSKKGLEIANYVREQCGVSNKAFLAFLFSKETSWDMCQDVHNLQKRLAAK</sequence>
<keyword evidence="1" id="KW-0175">Coiled coil</keyword>
<feature type="region of interest" description="Disordered" evidence="2">
    <location>
        <begin position="209"/>
        <end position="233"/>
    </location>
</feature>
<reference evidence="4" key="1">
    <citation type="submission" date="2015-09" db="EMBL/GenBank/DDBJ databases">
        <authorList>
            <consortium name="Pathogen Informatics"/>
        </authorList>
    </citation>
    <scope>NUCLEOTIDE SEQUENCE [LARGE SCALE GENOMIC DNA]</scope>
    <source>
        <strain evidence="4">Lake Konstanz</strain>
    </source>
</reference>
<dbReference type="Proteomes" id="UP000051952">
    <property type="component" value="Unassembled WGS sequence"/>
</dbReference>
<evidence type="ECO:0000256" key="2">
    <source>
        <dbReference type="SAM" id="MobiDB-lite"/>
    </source>
</evidence>
<name>A0A0S4J7T1_BODSA</name>
<evidence type="ECO:0000313" key="3">
    <source>
        <dbReference type="EMBL" id="CUG61030.1"/>
    </source>
</evidence>
<feature type="region of interest" description="Disordered" evidence="2">
    <location>
        <begin position="657"/>
        <end position="676"/>
    </location>
</feature>